<dbReference type="Proteomes" id="UP001164929">
    <property type="component" value="Chromosome 13"/>
</dbReference>
<evidence type="ECO:0000313" key="1">
    <source>
        <dbReference type="EMBL" id="KAJ6974863.1"/>
    </source>
</evidence>
<reference evidence="1" key="1">
    <citation type="journal article" date="2023" name="Mol. Ecol. Resour.">
        <title>Chromosome-level genome assembly of a triploid poplar Populus alba 'Berolinensis'.</title>
        <authorList>
            <person name="Chen S."/>
            <person name="Yu Y."/>
            <person name="Wang X."/>
            <person name="Wang S."/>
            <person name="Zhang T."/>
            <person name="Zhou Y."/>
            <person name="He R."/>
            <person name="Meng N."/>
            <person name="Wang Y."/>
            <person name="Liu W."/>
            <person name="Liu Z."/>
            <person name="Liu J."/>
            <person name="Guo Q."/>
            <person name="Huang H."/>
            <person name="Sederoff R.R."/>
            <person name="Wang G."/>
            <person name="Qu G."/>
            <person name="Chen S."/>
        </authorList>
    </citation>
    <scope>NUCLEOTIDE SEQUENCE</scope>
    <source>
        <strain evidence="1">SC-2020</strain>
    </source>
</reference>
<sequence>MGKSVINQLTKIPNVGDIYRELYEINLVSGDFVIPTSRYATHVRPTKRSNIEETGVEAIDDGISVQLLKSLASACEKYCKGFVR</sequence>
<organism evidence="1 2">
    <name type="scientific">Populus alba x Populus x berolinensis</name>
    <dbReference type="NCBI Taxonomy" id="444605"/>
    <lineage>
        <taxon>Eukaryota</taxon>
        <taxon>Viridiplantae</taxon>
        <taxon>Streptophyta</taxon>
        <taxon>Embryophyta</taxon>
        <taxon>Tracheophyta</taxon>
        <taxon>Spermatophyta</taxon>
        <taxon>Magnoliopsida</taxon>
        <taxon>eudicotyledons</taxon>
        <taxon>Gunneridae</taxon>
        <taxon>Pentapetalae</taxon>
        <taxon>rosids</taxon>
        <taxon>fabids</taxon>
        <taxon>Malpighiales</taxon>
        <taxon>Salicaceae</taxon>
        <taxon>Saliceae</taxon>
        <taxon>Populus</taxon>
    </lineage>
</organism>
<keyword evidence="2" id="KW-1185">Reference proteome</keyword>
<name>A0AAD6LX00_9ROSI</name>
<gene>
    <name evidence="1" type="ORF">NC653_030872</name>
</gene>
<protein>
    <submittedName>
        <fullName evidence="1">Uncharacterized protein</fullName>
    </submittedName>
</protein>
<proteinExistence type="predicted"/>
<dbReference type="AlphaFoldDB" id="A0AAD6LX00"/>
<evidence type="ECO:0000313" key="2">
    <source>
        <dbReference type="Proteomes" id="UP001164929"/>
    </source>
</evidence>
<comment type="caution">
    <text evidence="1">The sequence shown here is derived from an EMBL/GenBank/DDBJ whole genome shotgun (WGS) entry which is preliminary data.</text>
</comment>
<dbReference type="EMBL" id="JAQIZT010000013">
    <property type="protein sequence ID" value="KAJ6974863.1"/>
    <property type="molecule type" value="Genomic_DNA"/>
</dbReference>
<accession>A0AAD6LX00</accession>